<dbReference type="Gene3D" id="1.20.120.450">
    <property type="entry name" value="dinb family like domain"/>
    <property type="match status" value="1"/>
</dbReference>
<dbReference type="SUPFAM" id="SSF109854">
    <property type="entry name" value="DinB/YfiT-like putative metalloenzymes"/>
    <property type="match status" value="1"/>
</dbReference>
<dbReference type="Proteomes" id="UP000198318">
    <property type="component" value="Unassembled WGS sequence"/>
</dbReference>
<name>A0A239KC47_9ACTN</name>
<dbReference type="OrthoDB" id="2363925at2"/>
<dbReference type="NCBIfam" id="NF047843">
    <property type="entry name" value="MST_Rv0443"/>
    <property type="match status" value="1"/>
</dbReference>
<evidence type="ECO:0008006" key="3">
    <source>
        <dbReference type="Google" id="ProtNLM"/>
    </source>
</evidence>
<gene>
    <name evidence="1" type="ORF">SAMN05443665_101798</name>
</gene>
<accession>A0A239KC47</accession>
<proteinExistence type="predicted"/>
<dbReference type="EMBL" id="FZOR01000017">
    <property type="protein sequence ID" value="SNT15272.1"/>
    <property type="molecule type" value="Genomic_DNA"/>
</dbReference>
<sequence>MTSVRLLTDAFGRIREVVHGAAGGLTPAQLAYRPAEEANSIAWLVWHLTRIQDDHVAGAAGTGQVWTGGGWAERFGLPFDVLDTGYGHTSEEVAAVRVGSADLLTDYHDAVHDRTAEYVSGLTDGDLERVVDRSWDPPVTLAVRLVSVISDDLQHAGQAAYVRGLLESA</sequence>
<dbReference type="AlphaFoldDB" id="A0A239KC47"/>
<dbReference type="Pfam" id="PF04978">
    <property type="entry name" value="MST"/>
    <property type="match status" value="1"/>
</dbReference>
<reference evidence="1 2" key="1">
    <citation type="submission" date="2017-06" db="EMBL/GenBank/DDBJ databases">
        <authorList>
            <person name="Kim H.J."/>
            <person name="Triplett B.A."/>
        </authorList>
    </citation>
    <scope>NUCLEOTIDE SEQUENCE [LARGE SCALE GENOMIC DNA]</scope>
    <source>
        <strain evidence="1 2">DSM 44715</strain>
    </source>
</reference>
<organism evidence="1 2">
    <name type="scientific">Actinomadura meyerae</name>
    <dbReference type="NCBI Taxonomy" id="240840"/>
    <lineage>
        <taxon>Bacteria</taxon>
        <taxon>Bacillati</taxon>
        <taxon>Actinomycetota</taxon>
        <taxon>Actinomycetes</taxon>
        <taxon>Streptosporangiales</taxon>
        <taxon>Thermomonosporaceae</taxon>
        <taxon>Actinomadura</taxon>
    </lineage>
</organism>
<evidence type="ECO:0000313" key="1">
    <source>
        <dbReference type="EMBL" id="SNT15272.1"/>
    </source>
</evidence>
<dbReference type="InterPro" id="IPR034660">
    <property type="entry name" value="DinB/YfiT-like"/>
</dbReference>
<evidence type="ECO:0000313" key="2">
    <source>
        <dbReference type="Proteomes" id="UP000198318"/>
    </source>
</evidence>
<keyword evidence="2" id="KW-1185">Reference proteome</keyword>
<dbReference type="InterPro" id="IPR007061">
    <property type="entry name" value="MST-like"/>
</dbReference>
<dbReference type="RefSeq" id="WP_089327406.1">
    <property type="nucleotide sequence ID" value="NZ_FZOR01000017.1"/>
</dbReference>
<protein>
    <recommendedName>
        <fullName evidence="3">DinB superfamily protein</fullName>
    </recommendedName>
</protein>